<feature type="transmembrane region" description="Helical" evidence="1">
    <location>
        <begin position="39"/>
        <end position="63"/>
    </location>
</feature>
<name>A0ABQ3V475_9CHLR</name>
<feature type="transmembrane region" description="Helical" evidence="1">
    <location>
        <begin position="105"/>
        <end position="124"/>
    </location>
</feature>
<evidence type="ECO:0000313" key="3">
    <source>
        <dbReference type="Proteomes" id="UP000654345"/>
    </source>
</evidence>
<feature type="transmembrane region" description="Helical" evidence="1">
    <location>
        <begin position="12"/>
        <end position="33"/>
    </location>
</feature>
<dbReference type="EMBL" id="BNJG01000003">
    <property type="protein sequence ID" value="GHO59767.1"/>
    <property type="molecule type" value="Genomic_DNA"/>
</dbReference>
<reference evidence="2 3" key="1">
    <citation type="journal article" date="2021" name="Int. J. Syst. Evol. Microbiol.">
        <title>Reticulibacter mediterranei gen. nov., sp. nov., within the new family Reticulibacteraceae fam. nov., and Ktedonospora formicarum gen. nov., sp. nov., Ktedonobacter robiniae sp. nov., Dictyobacter formicarum sp. nov. and Dictyobacter arantiisoli sp. nov., belonging to the class Ktedonobacteria.</title>
        <authorList>
            <person name="Yabe S."/>
            <person name="Zheng Y."/>
            <person name="Wang C.M."/>
            <person name="Sakai Y."/>
            <person name="Abe K."/>
            <person name="Yokota A."/>
            <person name="Donadio S."/>
            <person name="Cavaletti L."/>
            <person name="Monciardini P."/>
        </authorList>
    </citation>
    <scope>NUCLEOTIDE SEQUENCE [LARGE SCALE GENOMIC DNA]</scope>
    <source>
        <strain evidence="2 3">SOSP1-30</strain>
    </source>
</reference>
<gene>
    <name evidence="2" type="ORF">KSB_82420</name>
</gene>
<proteinExistence type="predicted"/>
<keyword evidence="1" id="KW-1133">Transmembrane helix</keyword>
<accession>A0ABQ3V475</accession>
<keyword evidence="3" id="KW-1185">Reference proteome</keyword>
<evidence type="ECO:0000313" key="2">
    <source>
        <dbReference type="EMBL" id="GHO59767.1"/>
    </source>
</evidence>
<keyword evidence="1" id="KW-0812">Transmembrane</keyword>
<protein>
    <recommendedName>
        <fullName evidence="4">DUF2178 domain-containing protein</fullName>
    </recommendedName>
</protein>
<sequence length="128" mass="14718">MNKPARNTYLKILWLPLAVYIIVLIISAVLINISPTSAWWRIPLALIPVVPAAFAMFAYMRFIRRMDELQRHIQLEGLAFGFASVGLLTFSYGFLENIGFPHVSWIYIFPLMLVLWCIGSALAARRYR</sequence>
<keyword evidence="1" id="KW-0472">Membrane</keyword>
<evidence type="ECO:0008006" key="4">
    <source>
        <dbReference type="Google" id="ProtNLM"/>
    </source>
</evidence>
<dbReference type="RefSeq" id="WP_201375923.1">
    <property type="nucleotide sequence ID" value="NZ_BNJG01000003.1"/>
</dbReference>
<dbReference type="Proteomes" id="UP000654345">
    <property type="component" value="Unassembled WGS sequence"/>
</dbReference>
<comment type="caution">
    <text evidence="2">The sequence shown here is derived from an EMBL/GenBank/DDBJ whole genome shotgun (WGS) entry which is preliminary data.</text>
</comment>
<feature type="transmembrane region" description="Helical" evidence="1">
    <location>
        <begin position="75"/>
        <end position="93"/>
    </location>
</feature>
<organism evidence="2 3">
    <name type="scientific">Ktedonobacter robiniae</name>
    <dbReference type="NCBI Taxonomy" id="2778365"/>
    <lineage>
        <taxon>Bacteria</taxon>
        <taxon>Bacillati</taxon>
        <taxon>Chloroflexota</taxon>
        <taxon>Ktedonobacteria</taxon>
        <taxon>Ktedonobacterales</taxon>
        <taxon>Ktedonobacteraceae</taxon>
        <taxon>Ktedonobacter</taxon>
    </lineage>
</organism>
<evidence type="ECO:0000256" key="1">
    <source>
        <dbReference type="SAM" id="Phobius"/>
    </source>
</evidence>